<gene>
    <name evidence="1" type="ordered locus">Anacy_4568</name>
</gene>
<sequence length="54" mass="6374">MNTCPCCSNIMTRNFRQHHIYWFCRSCWQEMPILAQKSLNTLVTPLPKHPLALV</sequence>
<reference evidence="2" key="1">
    <citation type="journal article" date="2013" name="Proc. Natl. Acad. Sci. U.S.A.">
        <title>Improving the coverage of the cyanobacterial phylum using diversity-driven genome sequencing.</title>
        <authorList>
            <person name="Shih P.M."/>
            <person name="Wu D."/>
            <person name="Latifi A."/>
            <person name="Axen S.D."/>
            <person name="Fewer D.P."/>
            <person name="Talla E."/>
            <person name="Calteau A."/>
            <person name="Cai F."/>
            <person name="Tandeau de Marsac N."/>
            <person name="Rippka R."/>
            <person name="Herdman M."/>
            <person name="Sivonen K."/>
            <person name="Coursin T."/>
            <person name="Laurent T."/>
            <person name="Goodwin L."/>
            <person name="Nolan M."/>
            <person name="Davenport K.W."/>
            <person name="Han C.S."/>
            <person name="Rubin E.M."/>
            <person name="Eisen J.A."/>
            <person name="Woyke T."/>
            <person name="Gugger M."/>
            <person name="Kerfeld C.A."/>
        </authorList>
    </citation>
    <scope>NUCLEOTIDE SEQUENCE [LARGE SCALE GENOMIC DNA]</scope>
    <source>
        <strain evidence="2">ATCC 27899 / PCC 7122</strain>
    </source>
</reference>
<dbReference type="EMBL" id="CP003659">
    <property type="protein sequence ID" value="AFZ59921.1"/>
    <property type="molecule type" value="Genomic_DNA"/>
</dbReference>
<dbReference type="KEGG" id="acy:Anacy_4568"/>
<protein>
    <submittedName>
        <fullName evidence="1">Uncharacterized protein</fullName>
    </submittedName>
</protein>
<keyword evidence="2" id="KW-1185">Reference proteome</keyword>
<dbReference type="Proteomes" id="UP000010474">
    <property type="component" value="Chromosome"/>
</dbReference>
<proteinExistence type="predicted"/>
<dbReference type="PATRIC" id="fig|272123.3.peg.4973"/>
<name>K9ZL51_ANACC</name>
<evidence type="ECO:0000313" key="2">
    <source>
        <dbReference type="Proteomes" id="UP000010474"/>
    </source>
</evidence>
<accession>K9ZL51</accession>
<dbReference type="AlphaFoldDB" id="K9ZL51"/>
<dbReference type="STRING" id="272123.Anacy_4568"/>
<dbReference type="HOGENOM" id="CLU_2950063_0_0_3"/>
<organism evidence="1 2">
    <name type="scientific">Anabaena cylindrica (strain ATCC 27899 / PCC 7122)</name>
    <dbReference type="NCBI Taxonomy" id="272123"/>
    <lineage>
        <taxon>Bacteria</taxon>
        <taxon>Bacillati</taxon>
        <taxon>Cyanobacteriota</taxon>
        <taxon>Cyanophyceae</taxon>
        <taxon>Nostocales</taxon>
        <taxon>Nostocaceae</taxon>
        <taxon>Anabaena</taxon>
    </lineage>
</organism>
<evidence type="ECO:0000313" key="1">
    <source>
        <dbReference type="EMBL" id="AFZ59921.1"/>
    </source>
</evidence>